<sequence length="94" mass="9935">MTISGGKIGVFAICVGLLLPVASCMATGGTYLPYQDPTPEMLSEHAEAVARADLMTLRAMAAGALLVLTGVALLAYKAVRRRRAERRTIQSDQG</sequence>
<dbReference type="Proteomes" id="UP000586042">
    <property type="component" value="Unassembled WGS sequence"/>
</dbReference>
<evidence type="ECO:0000313" key="2">
    <source>
        <dbReference type="EMBL" id="NUW33872.1"/>
    </source>
</evidence>
<keyword evidence="1" id="KW-1133">Transmembrane helix</keyword>
<evidence type="ECO:0000313" key="3">
    <source>
        <dbReference type="Proteomes" id="UP000586042"/>
    </source>
</evidence>
<evidence type="ECO:0000256" key="1">
    <source>
        <dbReference type="SAM" id="Phobius"/>
    </source>
</evidence>
<name>A0A7Y6M444_9ACTN</name>
<keyword evidence="1" id="KW-0812">Transmembrane</keyword>
<reference evidence="2 3" key="1">
    <citation type="submission" date="2020-06" db="EMBL/GenBank/DDBJ databases">
        <title>Nonomuraea sp. SMC257, a novel actinomycete isolated from soil.</title>
        <authorList>
            <person name="Chanama M."/>
        </authorList>
    </citation>
    <scope>NUCLEOTIDE SEQUENCE [LARGE SCALE GENOMIC DNA]</scope>
    <source>
        <strain evidence="2 3">SMC257</strain>
    </source>
</reference>
<keyword evidence="1" id="KW-0472">Membrane</keyword>
<keyword evidence="3" id="KW-1185">Reference proteome</keyword>
<dbReference type="RefSeq" id="WP_175591290.1">
    <property type="nucleotide sequence ID" value="NZ_JABWGN010000007.1"/>
</dbReference>
<organism evidence="2 3">
    <name type="scientific">Nonomuraea montanisoli</name>
    <dbReference type="NCBI Taxonomy" id="2741721"/>
    <lineage>
        <taxon>Bacteria</taxon>
        <taxon>Bacillati</taxon>
        <taxon>Actinomycetota</taxon>
        <taxon>Actinomycetes</taxon>
        <taxon>Streptosporangiales</taxon>
        <taxon>Streptosporangiaceae</taxon>
        <taxon>Nonomuraea</taxon>
    </lineage>
</organism>
<comment type="caution">
    <text evidence="2">The sequence shown here is derived from an EMBL/GenBank/DDBJ whole genome shotgun (WGS) entry which is preliminary data.</text>
</comment>
<dbReference type="EMBL" id="JABWGN010000007">
    <property type="protein sequence ID" value="NUW33872.1"/>
    <property type="molecule type" value="Genomic_DNA"/>
</dbReference>
<dbReference type="AlphaFoldDB" id="A0A7Y6M444"/>
<proteinExistence type="predicted"/>
<protein>
    <submittedName>
        <fullName evidence="2">Uncharacterized protein</fullName>
    </submittedName>
</protein>
<accession>A0A7Y6M444</accession>
<feature type="transmembrane region" description="Helical" evidence="1">
    <location>
        <begin position="59"/>
        <end position="79"/>
    </location>
</feature>
<gene>
    <name evidence="2" type="ORF">HTZ77_20905</name>
</gene>